<feature type="compositionally biased region" description="Basic and acidic residues" evidence="7">
    <location>
        <begin position="1042"/>
        <end position="1065"/>
    </location>
</feature>
<feature type="compositionally biased region" description="Polar residues" evidence="7">
    <location>
        <begin position="1147"/>
        <end position="1172"/>
    </location>
</feature>
<keyword evidence="10" id="KW-1185">Reference proteome</keyword>
<evidence type="ECO:0000256" key="6">
    <source>
        <dbReference type="SAM" id="Coils"/>
    </source>
</evidence>
<dbReference type="GO" id="GO:0005856">
    <property type="term" value="C:cytoskeleton"/>
    <property type="evidence" value="ECO:0007669"/>
    <property type="project" value="UniProtKB-ARBA"/>
</dbReference>
<dbReference type="SUPFAM" id="SSF49562">
    <property type="entry name" value="C2 domain (Calcium/lipid-binding domain, CaLB)"/>
    <property type="match status" value="2"/>
</dbReference>
<dbReference type="CDD" id="cd00030">
    <property type="entry name" value="C2"/>
    <property type="match status" value="1"/>
</dbReference>
<feature type="compositionally biased region" description="Polar residues" evidence="7">
    <location>
        <begin position="1129"/>
        <end position="1138"/>
    </location>
</feature>
<proteinExistence type="inferred from homology"/>
<feature type="region of interest" description="Disordered" evidence="7">
    <location>
        <begin position="930"/>
        <end position="966"/>
    </location>
</feature>
<dbReference type="GO" id="GO:0035869">
    <property type="term" value="C:ciliary transition zone"/>
    <property type="evidence" value="ECO:0007669"/>
    <property type="project" value="TreeGrafter"/>
</dbReference>
<gene>
    <name evidence="9" type="ORF">SmJEL517_g05658</name>
</gene>
<dbReference type="GeneID" id="42006881"/>
<dbReference type="Pfam" id="PF11618">
    <property type="entry name" value="C2-C2_1"/>
    <property type="match status" value="1"/>
</dbReference>
<dbReference type="Pfam" id="PF00168">
    <property type="entry name" value="C2"/>
    <property type="match status" value="1"/>
</dbReference>
<feature type="region of interest" description="Disordered" evidence="7">
    <location>
        <begin position="1"/>
        <end position="23"/>
    </location>
</feature>
<dbReference type="PROSITE" id="PS50004">
    <property type="entry name" value="C2"/>
    <property type="match status" value="1"/>
</dbReference>
<feature type="compositionally biased region" description="Acidic residues" evidence="7">
    <location>
        <begin position="1354"/>
        <end position="1367"/>
    </location>
</feature>
<feature type="compositionally biased region" description="Polar residues" evidence="7">
    <location>
        <begin position="1092"/>
        <end position="1103"/>
    </location>
</feature>
<organism evidence="9 10">
    <name type="scientific">Synchytrium microbalum</name>
    <dbReference type="NCBI Taxonomy" id="1806994"/>
    <lineage>
        <taxon>Eukaryota</taxon>
        <taxon>Fungi</taxon>
        <taxon>Fungi incertae sedis</taxon>
        <taxon>Chytridiomycota</taxon>
        <taxon>Chytridiomycota incertae sedis</taxon>
        <taxon>Chytridiomycetes</taxon>
        <taxon>Synchytriales</taxon>
        <taxon>Synchytriaceae</taxon>
        <taxon>Synchytrium</taxon>
    </lineage>
</organism>
<name>A0A507C030_9FUNG</name>
<dbReference type="OrthoDB" id="2133912at2759"/>
<reference evidence="9 10" key="1">
    <citation type="journal article" date="2019" name="Sci. Rep.">
        <title>Comparative genomics of chytrid fungi reveal insights into the obligate biotrophic and pathogenic lifestyle of Synchytrium endobioticum.</title>
        <authorList>
            <person name="van de Vossenberg B.T.L.H."/>
            <person name="Warris S."/>
            <person name="Nguyen H.D.T."/>
            <person name="van Gent-Pelzer M.P.E."/>
            <person name="Joly D.L."/>
            <person name="van de Geest H.C."/>
            <person name="Bonants P.J.M."/>
            <person name="Smith D.S."/>
            <person name="Levesque C.A."/>
            <person name="van der Lee T.A.J."/>
        </authorList>
    </citation>
    <scope>NUCLEOTIDE SEQUENCE [LARGE SCALE GENOMIC DNA]</scope>
    <source>
        <strain evidence="9 10">JEL517</strain>
    </source>
</reference>
<dbReference type="PANTHER" id="PTHR14240:SF1">
    <property type="entry name" value="PROTEIN FANTOM-RELATED"/>
    <property type="match status" value="1"/>
</dbReference>
<dbReference type="PANTHER" id="PTHR14240">
    <property type="entry name" value="RETINITIS PIGMENTOSA GTPASE REGULATOR-INTERACTING PROTEIN"/>
    <property type="match status" value="1"/>
</dbReference>
<comment type="caution">
    <text evidence="9">The sequence shown here is derived from an EMBL/GenBank/DDBJ whole genome shotgun (WGS) entry which is preliminary data.</text>
</comment>
<feature type="compositionally biased region" description="Basic and acidic residues" evidence="7">
    <location>
        <begin position="1104"/>
        <end position="1114"/>
    </location>
</feature>
<dbReference type="Pfam" id="PF18111">
    <property type="entry name" value="RPGR1_C"/>
    <property type="match status" value="1"/>
</dbReference>
<feature type="region of interest" description="Disordered" evidence="7">
    <location>
        <begin position="1083"/>
        <end position="1397"/>
    </location>
</feature>
<feature type="domain" description="C2" evidence="8">
    <location>
        <begin position="700"/>
        <end position="824"/>
    </location>
</feature>
<keyword evidence="3 6" id="KW-0175">Coiled coil</keyword>
<feature type="compositionally biased region" description="Polar residues" evidence="7">
    <location>
        <begin position="1013"/>
        <end position="1025"/>
    </location>
</feature>
<sequence length="1560" mass="175909">MANRGGGMVAGDRNFRPRQQPVQDNDVQTVIHAIKDDNLSLKRKLNEQDDKTKKLFTKIQRLTEELKRAKDIPGPRSGVASTRPDQETDDLINELRSQVSELQKSNSNLKGKAQYFKSLHDADSRKNGLFDHVSPRVNSGMQRRLVPALVVKSRPPPSSADYGAMVEEIEKLDDIVNMLREKEMHMEHEMDEMRAENRLLRESQDSNTMRGDVDRVALQRELTEKAKRIREWQTRYDQLEDKFRSTSDAHQESVRAMEDLNAQIKEERLRNAELERLHRKNEAAKGSEAELNEIINDLREEKKLLEQEQARMLQNALTSGRGDSVEVEALRKKILSLERELGEKLKENADWVNKYQLINEELKSTKNAGQDANVRMYDTQSRLEELEERLRWFSKNGEIDLADLEEALTMIRLKRERGLSLDFLMNLDELEDDKRMLQDLRTQYAQCIQELEKARRLLALQEEINRDYKNECEALNRRMQALKNEYELRLEEDARLLDLRANKLAYLEGQLKNLAHGTTNVHTSTGIEADDDVVLENGQNLVQIHVDGALISEEGWTTLRKLGLDYTDSTQAVFFVHFDFFNFETQVSPLGLGLRPQFNLSSGFKVFTDDFFLTYLKSHSMTMTLCRAVGVEFLPVASCSVSFQGLTDPGRTGRLQYYADLVSLHDGKSVIGKIDYSLRVHLPMSEVIKAFKERSFALNLLHSSDFQKAHVPAQAAVNHLVIRINNCSRLVPPSGSSPAVFVVCSLYGQQNVVTETIRSTTHPLFNFVKTVPIPVTHDVDRYLRTTNLEFLVLDENETHGDYVYGVAKIPLLGLAVNESIEGEFELLGQFVGDGAKIRVSIEWERPYRLDDPKVVSLFDARSTMAEIKQDVTPNSSSKGVTGSKSSLAHNNQGEPFNSVKSTTNHLKSSEIPIVKPQSVQTLEEVVSPIKSATPAHDRSPTFTTLPSSQLEKAASSHSTHHSVAHLSNSSHNYVAELVKPVVSEQQPKSLIDQPKEKSINRLDGRASSHERTPSPSTHISDTVQLASFDHPREASATNTKHSTTEIKHSSRNLDKLTSDSRESLRSRQALAAALPQVETLRQLHHHRPGSAHSLSESETTPTQRDVREDSELRTTESPIKSRMNRYDSESSTAESPITSRIDRQDSDLNTTESPMTSRMNRQDSEFSTTESPIKSRMNRQDSELSTTGTPIKARIIRQDSEYSTTSPVKAGDSRQSSIYRQGPHSADEALERNQFGGIDASESEYETDGQKSRPLYTASDAEGSEAAAPPYRNLARYKSESSSPSVSMSEGEAVGLQSQSQQRASLLSRYVSETDEEEEDPYPGMRTMDEDDDDDYDDETDDDDIEPVLKVNEQDDDEEDDNLSLEEGDQRNDTKSLPPLPKTSSKPTLITTPTPLENGVTISIGGIRFDTESEEAMELLKSVKQVFVGFEFLDAAPEELETHSVSMVFDKGIPRDVIFSFAKFFDMDAKKQAKDRSTLSKLIKSRNPYITFCVVSEPPENGTQDEECVDLATARLDLRDARREDMIETGLQLFNMEGDVQLGELVISVTGHSVLDELCM</sequence>
<dbReference type="RefSeq" id="XP_031022443.1">
    <property type="nucleotide sequence ID" value="XM_031171584.1"/>
</dbReference>
<dbReference type="EMBL" id="QEAO01000054">
    <property type="protein sequence ID" value="TPX30883.1"/>
    <property type="molecule type" value="Genomic_DNA"/>
</dbReference>
<protein>
    <recommendedName>
        <fullName evidence="8">C2 domain-containing protein</fullName>
    </recommendedName>
</protein>
<evidence type="ECO:0000256" key="4">
    <source>
        <dbReference type="ARBA" id="ARBA00023069"/>
    </source>
</evidence>
<comment type="subcellular location">
    <subcellularLocation>
        <location evidence="1">Cell projection</location>
        <location evidence="1">Cilium</location>
    </subcellularLocation>
</comment>
<evidence type="ECO:0000313" key="9">
    <source>
        <dbReference type="EMBL" id="TPX30883.1"/>
    </source>
</evidence>
<dbReference type="Proteomes" id="UP000319731">
    <property type="component" value="Unassembled WGS sequence"/>
</dbReference>
<feature type="coiled-coil region" evidence="6">
    <location>
        <begin position="176"/>
        <end position="347"/>
    </location>
</feature>
<dbReference type="InterPro" id="IPR031139">
    <property type="entry name" value="RPGRIP1_fam"/>
</dbReference>
<dbReference type="STRING" id="1806994.A0A507C030"/>
<feature type="compositionally biased region" description="Polar residues" evidence="7">
    <location>
        <begin position="940"/>
        <end position="950"/>
    </location>
</feature>
<dbReference type="InterPro" id="IPR021656">
    <property type="entry name" value="C2-C2_1"/>
</dbReference>
<dbReference type="Gene3D" id="2.60.40.150">
    <property type="entry name" value="C2 domain"/>
    <property type="match status" value="3"/>
</dbReference>
<dbReference type="InterPro" id="IPR041091">
    <property type="entry name" value="RPGRIP1_C"/>
</dbReference>
<evidence type="ECO:0000256" key="3">
    <source>
        <dbReference type="ARBA" id="ARBA00023054"/>
    </source>
</evidence>
<evidence type="ECO:0000313" key="10">
    <source>
        <dbReference type="Proteomes" id="UP000319731"/>
    </source>
</evidence>
<dbReference type="GO" id="GO:1905515">
    <property type="term" value="P:non-motile cilium assembly"/>
    <property type="evidence" value="ECO:0007669"/>
    <property type="project" value="TreeGrafter"/>
</dbReference>
<feature type="compositionally biased region" description="Polar residues" evidence="7">
    <location>
        <begin position="1201"/>
        <end position="1219"/>
    </location>
</feature>
<feature type="compositionally biased region" description="Polar residues" evidence="7">
    <location>
        <begin position="887"/>
        <end position="904"/>
    </location>
</feature>
<feature type="region of interest" description="Disordered" evidence="7">
    <location>
        <begin position="984"/>
        <end position="1067"/>
    </location>
</feature>
<comment type="similarity">
    <text evidence="2">Belongs to the RPGRIP1 family.</text>
</comment>
<evidence type="ECO:0000256" key="7">
    <source>
        <dbReference type="SAM" id="MobiDB-lite"/>
    </source>
</evidence>
<feature type="compositionally biased region" description="Acidic residues" evidence="7">
    <location>
        <begin position="1329"/>
        <end position="1346"/>
    </location>
</feature>
<keyword evidence="5" id="KW-0966">Cell projection</keyword>
<evidence type="ECO:0000256" key="1">
    <source>
        <dbReference type="ARBA" id="ARBA00004138"/>
    </source>
</evidence>
<feature type="coiled-coil region" evidence="6">
    <location>
        <begin position="430"/>
        <end position="492"/>
    </location>
</feature>
<dbReference type="InterPro" id="IPR000008">
    <property type="entry name" value="C2_dom"/>
</dbReference>
<feature type="region of interest" description="Disordered" evidence="7">
    <location>
        <begin position="868"/>
        <end position="904"/>
    </location>
</feature>
<evidence type="ECO:0000259" key="8">
    <source>
        <dbReference type="PROSITE" id="PS50004"/>
    </source>
</evidence>
<feature type="compositionally biased region" description="Low complexity" evidence="7">
    <location>
        <begin position="1280"/>
        <end position="1309"/>
    </location>
</feature>
<feature type="compositionally biased region" description="Low complexity" evidence="7">
    <location>
        <begin position="875"/>
        <end position="886"/>
    </location>
</feature>
<feature type="region of interest" description="Disordered" evidence="7">
    <location>
        <begin position="68"/>
        <end position="89"/>
    </location>
</feature>
<evidence type="ECO:0000256" key="5">
    <source>
        <dbReference type="ARBA" id="ARBA00023273"/>
    </source>
</evidence>
<keyword evidence="4" id="KW-0969">Cilium</keyword>
<dbReference type="InterPro" id="IPR035892">
    <property type="entry name" value="C2_domain_sf"/>
</dbReference>
<accession>A0A507C030</accession>
<evidence type="ECO:0000256" key="2">
    <source>
        <dbReference type="ARBA" id="ARBA00006042"/>
    </source>
</evidence>
<feature type="compositionally biased region" description="Basic and acidic residues" evidence="7">
    <location>
        <begin position="993"/>
        <end position="1012"/>
    </location>
</feature>